<dbReference type="GO" id="GO:0015031">
    <property type="term" value="P:protein transport"/>
    <property type="evidence" value="ECO:0007669"/>
    <property type="project" value="TreeGrafter"/>
</dbReference>
<feature type="domain" description="Arrestin C-terminal-like" evidence="1">
    <location>
        <begin position="1"/>
        <end position="128"/>
    </location>
</feature>
<evidence type="ECO:0000313" key="3">
    <source>
        <dbReference type="WBParaSite" id="PDA_v2.g9328.t1"/>
    </source>
</evidence>
<evidence type="ECO:0000259" key="1">
    <source>
        <dbReference type="SMART" id="SM01017"/>
    </source>
</evidence>
<dbReference type="Gene3D" id="2.60.40.640">
    <property type="match status" value="1"/>
</dbReference>
<proteinExistence type="predicted"/>
<dbReference type="GO" id="GO:0005737">
    <property type="term" value="C:cytoplasm"/>
    <property type="evidence" value="ECO:0007669"/>
    <property type="project" value="TreeGrafter"/>
</dbReference>
<dbReference type="WBParaSite" id="PDA_v2.g9328.t1">
    <property type="protein sequence ID" value="PDA_v2.g9328.t1"/>
    <property type="gene ID" value="PDA_v2.g9328"/>
</dbReference>
<sequence length="197" mass="21978">MTLPKTGFVCGEKIPIKIEINNETSMKIKSIEYGIELKCLYVGTFIPSWCSMSRTANVDTSTDVAVITVKDPSNSGIYNYVIPPLSPTFTDCSFLKLEYSIFVKVHTSAFFQSGPSISIPITIGTVPLKKNESEETLNAMEILESANFMEGVNRCTINDYIKQEGPNGFLPKFACYSVIDKTLILLMLEEKVNYRVL</sequence>
<reference evidence="3" key="1">
    <citation type="submission" date="2022-11" db="UniProtKB">
        <authorList>
            <consortium name="WormBaseParasite"/>
        </authorList>
    </citation>
    <scope>IDENTIFICATION</scope>
</reference>
<dbReference type="PANTHER" id="PTHR11188:SF176">
    <property type="entry name" value="ARRESTIN DOMAIN-CONTAINING PROTEIN 1"/>
    <property type="match status" value="1"/>
</dbReference>
<name>A0A914QYV4_9BILA</name>
<dbReference type="AlphaFoldDB" id="A0A914QYV4"/>
<dbReference type="SUPFAM" id="SSF81296">
    <property type="entry name" value="E set domains"/>
    <property type="match status" value="1"/>
</dbReference>
<dbReference type="SMART" id="SM01017">
    <property type="entry name" value="Arrestin_C"/>
    <property type="match status" value="1"/>
</dbReference>
<dbReference type="PANTHER" id="PTHR11188">
    <property type="entry name" value="ARRESTIN DOMAIN CONTAINING PROTEIN"/>
    <property type="match status" value="1"/>
</dbReference>
<dbReference type="InterPro" id="IPR050357">
    <property type="entry name" value="Arrestin_domain-protein"/>
</dbReference>
<dbReference type="InterPro" id="IPR014756">
    <property type="entry name" value="Ig_E-set"/>
</dbReference>
<dbReference type="InterPro" id="IPR014752">
    <property type="entry name" value="Arrestin-like_C"/>
</dbReference>
<dbReference type="Proteomes" id="UP000887578">
    <property type="component" value="Unplaced"/>
</dbReference>
<dbReference type="InterPro" id="IPR011022">
    <property type="entry name" value="Arrestin_C-like"/>
</dbReference>
<dbReference type="Pfam" id="PF02752">
    <property type="entry name" value="Arrestin_C"/>
    <property type="match status" value="1"/>
</dbReference>
<evidence type="ECO:0000313" key="2">
    <source>
        <dbReference type="Proteomes" id="UP000887578"/>
    </source>
</evidence>
<protein>
    <submittedName>
        <fullName evidence="3">Arrestin C-terminal-like domain-containing protein</fullName>
    </submittedName>
</protein>
<keyword evidence="2" id="KW-1185">Reference proteome</keyword>
<accession>A0A914QYV4</accession>
<organism evidence="2 3">
    <name type="scientific">Panagrolaimus davidi</name>
    <dbReference type="NCBI Taxonomy" id="227884"/>
    <lineage>
        <taxon>Eukaryota</taxon>
        <taxon>Metazoa</taxon>
        <taxon>Ecdysozoa</taxon>
        <taxon>Nematoda</taxon>
        <taxon>Chromadorea</taxon>
        <taxon>Rhabditida</taxon>
        <taxon>Tylenchina</taxon>
        <taxon>Panagrolaimomorpha</taxon>
        <taxon>Panagrolaimoidea</taxon>
        <taxon>Panagrolaimidae</taxon>
        <taxon>Panagrolaimus</taxon>
    </lineage>
</organism>